<evidence type="ECO:0000256" key="3">
    <source>
        <dbReference type="SAM" id="SignalP"/>
    </source>
</evidence>
<feature type="chain" id="PRO_5002165554" evidence="3">
    <location>
        <begin position="23"/>
        <end position="254"/>
    </location>
</feature>
<sequence length="254" mass="27135">MHSTSFLPAFWPFLASTLVVLAGPTTIDLALRQIDTICDQYGSVTAADFNLNNNLWGESSATSGSQCTYLDYDSGDTISWQTFWTWAGDSSGVKSYANAGINIGATVLSSISSMQSSWSWSYTGTSIVADVSYDAFIASSDSTTATPAYEVMIWLAAIGGAEPIGYGTAIASPTIDGVTWNLYKGTNTWTVFSFVASSEQTDFSGNIMNFFTYLIDNEGLPSDYYLQSIAAGTEAFTGSDAVFTVSPYTLSVDT</sequence>
<dbReference type="InParanoid" id="A0A0C3I3V4"/>
<accession>A0A0C3I3V4</accession>
<dbReference type="STRING" id="913774.A0A0C3I3V4"/>
<evidence type="ECO:0000256" key="1">
    <source>
        <dbReference type="ARBA" id="ARBA00005519"/>
    </source>
</evidence>
<dbReference type="PANTHER" id="PTHR34002">
    <property type="entry name" value="BLR1656 PROTEIN"/>
    <property type="match status" value="1"/>
</dbReference>
<dbReference type="Gene3D" id="2.60.120.180">
    <property type="match status" value="1"/>
</dbReference>
<proteinExistence type="inferred from homology"/>
<gene>
    <name evidence="4" type="ORF">OIDMADRAFT_111131</name>
</gene>
<keyword evidence="2" id="KW-0624">Polysaccharide degradation</keyword>
<dbReference type="Pfam" id="PF01670">
    <property type="entry name" value="Glyco_hydro_12"/>
    <property type="match status" value="1"/>
</dbReference>
<dbReference type="AlphaFoldDB" id="A0A0C3I3V4"/>
<protein>
    <submittedName>
        <fullName evidence="4">Glycoside hydrolase family 12 protein</fullName>
    </submittedName>
</protein>
<dbReference type="HOGENOM" id="CLU_051064_0_1_1"/>
<evidence type="ECO:0000313" key="4">
    <source>
        <dbReference type="EMBL" id="KIN09062.1"/>
    </source>
</evidence>
<evidence type="ECO:0000313" key="5">
    <source>
        <dbReference type="Proteomes" id="UP000054321"/>
    </source>
</evidence>
<feature type="signal peptide" evidence="3">
    <location>
        <begin position="1"/>
        <end position="22"/>
    </location>
</feature>
<reference evidence="4 5" key="1">
    <citation type="submission" date="2014-04" db="EMBL/GenBank/DDBJ databases">
        <authorList>
            <consortium name="DOE Joint Genome Institute"/>
            <person name="Kuo A."/>
            <person name="Martino E."/>
            <person name="Perotto S."/>
            <person name="Kohler A."/>
            <person name="Nagy L.G."/>
            <person name="Floudas D."/>
            <person name="Copeland A."/>
            <person name="Barry K.W."/>
            <person name="Cichocki N."/>
            <person name="Veneault-Fourrey C."/>
            <person name="LaButti K."/>
            <person name="Lindquist E.A."/>
            <person name="Lipzen A."/>
            <person name="Lundell T."/>
            <person name="Morin E."/>
            <person name="Murat C."/>
            <person name="Sun H."/>
            <person name="Tunlid A."/>
            <person name="Henrissat B."/>
            <person name="Grigoriev I.V."/>
            <person name="Hibbett D.S."/>
            <person name="Martin F."/>
            <person name="Nordberg H.P."/>
            <person name="Cantor M.N."/>
            <person name="Hua S.X."/>
        </authorList>
    </citation>
    <scope>NUCLEOTIDE SEQUENCE [LARGE SCALE GENOMIC DNA]</scope>
    <source>
        <strain evidence="4 5">Zn</strain>
    </source>
</reference>
<keyword evidence="2" id="KW-0326">Glycosidase</keyword>
<keyword evidence="3" id="KW-0732">Signal</keyword>
<dbReference type="GO" id="GO:0008810">
    <property type="term" value="F:cellulase activity"/>
    <property type="evidence" value="ECO:0007669"/>
    <property type="project" value="InterPro"/>
</dbReference>
<keyword evidence="2" id="KW-0119">Carbohydrate metabolism</keyword>
<organism evidence="4 5">
    <name type="scientific">Oidiodendron maius (strain Zn)</name>
    <dbReference type="NCBI Taxonomy" id="913774"/>
    <lineage>
        <taxon>Eukaryota</taxon>
        <taxon>Fungi</taxon>
        <taxon>Dikarya</taxon>
        <taxon>Ascomycota</taxon>
        <taxon>Pezizomycotina</taxon>
        <taxon>Leotiomycetes</taxon>
        <taxon>Leotiomycetes incertae sedis</taxon>
        <taxon>Myxotrichaceae</taxon>
        <taxon>Oidiodendron</taxon>
    </lineage>
</organism>
<keyword evidence="2 4" id="KW-0378">Hydrolase</keyword>
<dbReference type="InterPro" id="IPR013320">
    <property type="entry name" value="ConA-like_dom_sf"/>
</dbReference>
<dbReference type="EMBL" id="KN832870">
    <property type="protein sequence ID" value="KIN09062.1"/>
    <property type="molecule type" value="Genomic_DNA"/>
</dbReference>
<dbReference type="OrthoDB" id="95118at2759"/>
<dbReference type="InterPro" id="IPR002594">
    <property type="entry name" value="GH12"/>
</dbReference>
<dbReference type="GO" id="GO:0000272">
    <property type="term" value="P:polysaccharide catabolic process"/>
    <property type="evidence" value="ECO:0007669"/>
    <property type="project" value="UniProtKB-KW"/>
</dbReference>
<keyword evidence="5" id="KW-1185">Reference proteome</keyword>
<dbReference type="InterPro" id="IPR013319">
    <property type="entry name" value="GH11/12"/>
</dbReference>
<reference evidence="5" key="2">
    <citation type="submission" date="2015-01" db="EMBL/GenBank/DDBJ databases">
        <title>Evolutionary Origins and Diversification of the Mycorrhizal Mutualists.</title>
        <authorList>
            <consortium name="DOE Joint Genome Institute"/>
            <consortium name="Mycorrhizal Genomics Consortium"/>
            <person name="Kohler A."/>
            <person name="Kuo A."/>
            <person name="Nagy L.G."/>
            <person name="Floudas D."/>
            <person name="Copeland A."/>
            <person name="Barry K.W."/>
            <person name="Cichocki N."/>
            <person name="Veneault-Fourrey C."/>
            <person name="LaButti K."/>
            <person name="Lindquist E.A."/>
            <person name="Lipzen A."/>
            <person name="Lundell T."/>
            <person name="Morin E."/>
            <person name="Murat C."/>
            <person name="Riley R."/>
            <person name="Ohm R."/>
            <person name="Sun H."/>
            <person name="Tunlid A."/>
            <person name="Henrissat B."/>
            <person name="Grigoriev I.V."/>
            <person name="Hibbett D.S."/>
            <person name="Martin F."/>
        </authorList>
    </citation>
    <scope>NUCLEOTIDE SEQUENCE [LARGE SCALE GENOMIC DNA]</scope>
    <source>
        <strain evidence="5">Zn</strain>
    </source>
</reference>
<dbReference type="PANTHER" id="PTHR34002:SF9">
    <property type="entry name" value="XYLOGLUCAN-SPECIFIC ENDO-BETA-1,4-GLUCANASE A"/>
    <property type="match status" value="1"/>
</dbReference>
<dbReference type="Proteomes" id="UP000054321">
    <property type="component" value="Unassembled WGS sequence"/>
</dbReference>
<dbReference type="SUPFAM" id="SSF49899">
    <property type="entry name" value="Concanavalin A-like lectins/glucanases"/>
    <property type="match status" value="1"/>
</dbReference>
<comment type="similarity">
    <text evidence="1 2">Belongs to the glycosyl hydrolase 12 (cellulase H) family.</text>
</comment>
<name>A0A0C3I3V4_OIDMZ</name>
<evidence type="ECO:0000256" key="2">
    <source>
        <dbReference type="RuleBase" id="RU361163"/>
    </source>
</evidence>